<comment type="caution">
    <text evidence="3">The sequence shown here is derived from an EMBL/GenBank/DDBJ whole genome shotgun (WGS) entry which is preliminary data.</text>
</comment>
<protein>
    <recommendedName>
        <fullName evidence="2">FBD domain-containing protein</fullName>
    </recommendedName>
</protein>
<sequence length="435" mass="49041">MDWLVTAHENEDGVLTLTELTGRREGLSWVVRWWGLDGSEVVAILQITDTLLVYEDHAENLESLKLFSCNFPVTKFKNFRALKNLSLGWVNLTTPAVTTLLSNCLLLENFSLKRCWGLDYLDISAPSLTSLALDKCLDLKRGIRVDARTLRFLKYSGTVVLLQIECFRSIVEAVLDFGLEFEFRDCGQILHDFLFGIYYIKALTICSYVLQVITTAEDCLSVEPLPEVEHLTLKTALDAKEYYGITFFLNSCPRLETLSIDLTAPSRIFEGYNIDLPLQYHDFVMSKPFVLYPCVSSTLKVVEVKGFKGGKNELVALQYFIRHGKVLEKMAISVSKEEGPAGVFSLGLQYRQKAMQLLLLEPASPRLAILGGLDSNATEVSTILLRKTRHELKGGGNVNEIARPPQKIRLKWNRQQESSNNGGQQQQGENMEVDK</sequence>
<feature type="domain" description="FBD" evidence="2">
    <location>
        <begin position="293"/>
        <end position="360"/>
    </location>
</feature>
<proteinExistence type="predicted"/>
<dbReference type="Pfam" id="PF08387">
    <property type="entry name" value="FBD"/>
    <property type="match status" value="1"/>
</dbReference>
<dbReference type="InterPro" id="IPR032675">
    <property type="entry name" value="LRR_dom_sf"/>
</dbReference>
<dbReference type="Proteomes" id="UP001188597">
    <property type="component" value="Unassembled WGS sequence"/>
</dbReference>
<gene>
    <name evidence="3" type="ORF">RJ639_047255</name>
</gene>
<dbReference type="InterPro" id="IPR050232">
    <property type="entry name" value="FBL13/AtMIF1-like"/>
</dbReference>
<evidence type="ECO:0000256" key="1">
    <source>
        <dbReference type="SAM" id="MobiDB-lite"/>
    </source>
</evidence>
<evidence type="ECO:0000259" key="2">
    <source>
        <dbReference type="SMART" id="SM00579"/>
    </source>
</evidence>
<evidence type="ECO:0000313" key="4">
    <source>
        <dbReference type="Proteomes" id="UP001188597"/>
    </source>
</evidence>
<keyword evidence="4" id="KW-1185">Reference proteome</keyword>
<reference evidence="3" key="1">
    <citation type="submission" date="2022-12" db="EMBL/GenBank/DDBJ databases">
        <title>Draft genome assemblies for two species of Escallonia (Escalloniales).</title>
        <authorList>
            <person name="Chanderbali A."/>
            <person name="Dervinis C."/>
            <person name="Anghel I."/>
            <person name="Soltis D."/>
            <person name="Soltis P."/>
            <person name="Zapata F."/>
        </authorList>
    </citation>
    <scope>NUCLEOTIDE SEQUENCE</scope>
    <source>
        <strain evidence="3">UCBG64.0493</strain>
        <tissue evidence="3">Leaf</tissue>
    </source>
</reference>
<dbReference type="PANTHER" id="PTHR31900">
    <property type="entry name" value="F-BOX/RNI SUPERFAMILY PROTEIN-RELATED"/>
    <property type="match status" value="1"/>
</dbReference>
<dbReference type="InterPro" id="IPR006566">
    <property type="entry name" value="FBD"/>
</dbReference>
<dbReference type="PANTHER" id="PTHR31900:SF32">
    <property type="entry name" value="F-BOX_RNI_FBD-LIKE DOMAIN PROTEIN"/>
    <property type="match status" value="1"/>
</dbReference>
<feature type="compositionally biased region" description="Low complexity" evidence="1">
    <location>
        <begin position="415"/>
        <end position="435"/>
    </location>
</feature>
<dbReference type="EMBL" id="JAVXUP010000768">
    <property type="protein sequence ID" value="KAK3021264.1"/>
    <property type="molecule type" value="Genomic_DNA"/>
</dbReference>
<organism evidence="3 4">
    <name type="scientific">Escallonia herrerae</name>
    <dbReference type="NCBI Taxonomy" id="1293975"/>
    <lineage>
        <taxon>Eukaryota</taxon>
        <taxon>Viridiplantae</taxon>
        <taxon>Streptophyta</taxon>
        <taxon>Embryophyta</taxon>
        <taxon>Tracheophyta</taxon>
        <taxon>Spermatophyta</taxon>
        <taxon>Magnoliopsida</taxon>
        <taxon>eudicotyledons</taxon>
        <taxon>Gunneridae</taxon>
        <taxon>Pentapetalae</taxon>
        <taxon>asterids</taxon>
        <taxon>campanulids</taxon>
        <taxon>Escalloniales</taxon>
        <taxon>Escalloniaceae</taxon>
        <taxon>Escallonia</taxon>
    </lineage>
</organism>
<dbReference type="Pfam" id="PF23622">
    <property type="entry name" value="LRR_At1g61320_AtMIF1"/>
    <property type="match status" value="1"/>
</dbReference>
<dbReference type="SMART" id="SM00579">
    <property type="entry name" value="FBD"/>
    <property type="match status" value="1"/>
</dbReference>
<dbReference type="AlphaFoldDB" id="A0AA88W794"/>
<dbReference type="Gene3D" id="3.80.10.10">
    <property type="entry name" value="Ribonuclease Inhibitor"/>
    <property type="match status" value="1"/>
</dbReference>
<name>A0AA88W794_9ASTE</name>
<accession>A0AA88W794</accession>
<feature type="region of interest" description="Disordered" evidence="1">
    <location>
        <begin position="411"/>
        <end position="435"/>
    </location>
</feature>
<dbReference type="InterPro" id="IPR055357">
    <property type="entry name" value="LRR_At1g61320_AtMIF1"/>
</dbReference>
<evidence type="ECO:0000313" key="3">
    <source>
        <dbReference type="EMBL" id="KAK3021264.1"/>
    </source>
</evidence>
<dbReference type="SUPFAM" id="SSF52047">
    <property type="entry name" value="RNI-like"/>
    <property type="match status" value="1"/>
</dbReference>